<evidence type="ECO:0000256" key="1">
    <source>
        <dbReference type="ARBA" id="ARBA00022723"/>
    </source>
</evidence>
<evidence type="ECO:0000313" key="6">
    <source>
        <dbReference type="EMBL" id="KAJ0209819.1"/>
    </source>
</evidence>
<keyword evidence="1 3" id="KW-0479">Metal-binding</keyword>
<keyword evidence="7" id="KW-1185">Reference proteome</keyword>
<dbReference type="InterPro" id="IPR026992">
    <property type="entry name" value="DIOX_N"/>
</dbReference>
<dbReference type="SUPFAM" id="SSF51197">
    <property type="entry name" value="Clavaminate synthase-like"/>
    <property type="match status" value="1"/>
</dbReference>
<reference evidence="6 7" key="1">
    <citation type="journal article" date="2017" name="Nat. Commun.">
        <title>Genome assembly with in vitro proximity ligation data and whole-genome triplication in lettuce.</title>
        <authorList>
            <person name="Reyes-Chin-Wo S."/>
            <person name="Wang Z."/>
            <person name="Yang X."/>
            <person name="Kozik A."/>
            <person name="Arikit S."/>
            <person name="Song C."/>
            <person name="Xia L."/>
            <person name="Froenicke L."/>
            <person name="Lavelle D.O."/>
            <person name="Truco M.J."/>
            <person name="Xia R."/>
            <person name="Zhu S."/>
            <person name="Xu C."/>
            <person name="Xu H."/>
            <person name="Xu X."/>
            <person name="Cox K."/>
            <person name="Korf I."/>
            <person name="Meyers B.C."/>
            <person name="Michelmore R.W."/>
        </authorList>
    </citation>
    <scope>NUCLEOTIDE SEQUENCE [LARGE SCALE GENOMIC DNA]</scope>
    <source>
        <strain evidence="7">cv. Salinas</strain>
        <tissue evidence="6">Seedlings</tissue>
    </source>
</reference>
<proteinExistence type="inferred from homology"/>
<accession>A0A9R1VQW4</accession>
<dbReference type="AlphaFoldDB" id="A0A9R1VQW4"/>
<dbReference type="PANTHER" id="PTHR47990">
    <property type="entry name" value="2-OXOGLUTARATE (2OG) AND FE(II)-DEPENDENT OXYGENASE SUPERFAMILY PROTEIN-RELATED"/>
    <property type="match status" value="1"/>
</dbReference>
<feature type="compositionally biased region" description="Polar residues" evidence="4">
    <location>
        <begin position="7"/>
        <end position="22"/>
    </location>
</feature>
<keyword evidence="3" id="KW-0560">Oxidoreductase</keyword>
<dbReference type="InterPro" id="IPR005123">
    <property type="entry name" value="Oxoglu/Fe-dep_dioxygenase_dom"/>
</dbReference>
<keyword evidence="2 3" id="KW-0408">Iron</keyword>
<gene>
    <name evidence="6" type="ORF">LSAT_V11C400166980</name>
</gene>
<dbReference type="InterPro" id="IPR044861">
    <property type="entry name" value="IPNS-like_FE2OG_OXY"/>
</dbReference>
<organism evidence="6 7">
    <name type="scientific">Lactuca sativa</name>
    <name type="common">Garden lettuce</name>
    <dbReference type="NCBI Taxonomy" id="4236"/>
    <lineage>
        <taxon>Eukaryota</taxon>
        <taxon>Viridiplantae</taxon>
        <taxon>Streptophyta</taxon>
        <taxon>Embryophyta</taxon>
        <taxon>Tracheophyta</taxon>
        <taxon>Spermatophyta</taxon>
        <taxon>Magnoliopsida</taxon>
        <taxon>eudicotyledons</taxon>
        <taxon>Gunneridae</taxon>
        <taxon>Pentapetalae</taxon>
        <taxon>asterids</taxon>
        <taxon>campanulids</taxon>
        <taxon>Asterales</taxon>
        <taxon>Asteraceae</taxon>
        <taxon>Cichorioideae</taxon>
        <taxon>Cichorieae</taxon>
        <taxon>Lactucinae</taxon>
        <taxon>Lactuca</taxon>
    </lineage>
</organism>
<dbReference type="Pfam" id="PF14226">
    <property type="entry name" value="DIOX_N"/>
    <property type="match status" value="1"/>
</dbReference>
<feature type="region of interest" description="Disordered" evidence="4">
    <location>
        <begin position="1"/>
        <end position="22"/>
    </location>
</feature>
<dbReference type="Pfam" id="PF03171">
    <property type="entry name" value="2OG-FeII_Oxy"/>
    <property type="match status" value="1"/>
</dbReference>
<dbReference type="GO" id="GO:0016706">
    <property type="term" value="F:2-oxoglutarate-dependent dioxygenase activity"/>
    <property type="evidence" value="ECO:0000318"/>
    <property type="project" value="GO_Central"/>
</dbReference>
<dbReference type="InterPro" id="IPR027443">
    <property type="entry name" value="IPNS-like_sf"/>
</dbReference>
<evidence type="ECO:0000256" key="4">
    <source>
        <dbReference type="SAM" id="MobiDB-lite"/>
    </source>
</evidence>
<comment type="caution">
    <text evidence="6">The sequence shown here is derived from an EMBL/GenBank/DDBJ whole genome shotgun (WGS) entry which is preliminary data.</text>
</comment>
<evidence type="ECO:0000313" key="7">
    <source>
        <dbReference type="Proteomes" id="UP000235145"/>
    </source>
</evidence>
<dbReference type="GO" id="GO:0046872">
    <property type="term" value="F:metal ion binding"/>
    <property type="evidence" value="ECO:0007669"/>
    <property type="project" value="UniProtKB-KW"/>
</dbReference>
<dbReference type="EMBL" id="NBSK02000004">
    <property type="protein sequence ID" value="KAJ0209819.1"/>
    <property type="molecule type" value="Genomic_DNA"/>
</dbReference>
<protein>
    <recommendedName>
        <fullName evidence="5">Fe2OG dioxygenase domain-containing protein</fullName>
    </recommendedName>
</protein>
<dbReference type="Proteomes" id="UP000235145">
    <property type="component" value="Unassembled WGS sequence"/>
</dbReference>
<comment type="similarity">
    <text evidence="3">Belongs to the iron/ascorbate-dependent oxidoreductase family.</text>
</comment>
<dbReference type="InterPro" id="IPR050231">
    <property type="entry name" value="Iron_ascorbate_oxido_reductase"/>
</dbReference>
<name>A0A9R1VQW4_LACSA</name>
<dbReference type="Gene3D" id="2.60.120.330">
    <property type="entry name" value="B-lactam Antibiotic, Isopenicillin N Synthase, Chain"/>
    <property type="match status" value="1"/>
</dbReference>
<dbReference type="PROSITE" id="PS51471">
    <property type="entry name" value="FE2OG_OXY"/>
    <property type="match status" value="1"/>
</dbReference>
<evidence type="ECO:0000256" key="2">
    <source>
        <dbReference type="ARBA" id="ARBA00023004"/>
    </source>
</evidence>
<evidence type="ECO:0000259" key="5">
    <source>
        <dbReference type="PROSITE" id="PS51471"/>
    </source>
</evidence>
<feature type="domain" description="Fe2OG dioxygenase" evidence="5">
    <location>
        <begin position="181"/>
        <end position="278"/>
    </location>
</feature>
<sequence>MVGFLNKTHTTPNSSKNMGSETPTKLPLIDFSKIYLNELTPDDWNSIKTQVHEALTEYGFFRASMAGMSSEFQSSLFSSLDQLFSLPSETKLKSISDKPFHGYIGHSPTMPLYESMAIPDAQVAGEVEAFTNFFWPHGNPVFSESVRNISDKLYWLDRMIRKMIMESLRLEKHMDDHMDNTKHLLRVAKYQGPDTQESIMGLVSHIDKTTLSILYQNEVAGLELESKGGEWIRVEQSIDSFTVFVGEAWSNGLLHAPYHRVMMTGNEARYSLGLFSVPKPGYITKVPDELVDEEHPLLFNPFDYDEFLKHLFTGKIGANEDALDAYCGVKESELTTYSKSESK</sequence>
<evidence type="ECO:0000256" key="3">
    <source>
        <dbReference type="RuleBase" id="RU003682"/>
    </source>
</evidence>